<feature type="compositionally biased region" description="Polar residues" evidence="1">
    <location>
        <begin position="451"/>
        <end position="461"/>
    </location>
</feature>
<comment type="caution">
    <text evidence="3">The sequence shown here is derived from an EMBL/GenBank/DDBJ whole genome shotgun (WGS) entry which is preliminary data.</text>
</comment>
<sequence length="803" mass="83868">MSGLPLSQRWLGPTMTSMVTLIQPSLPPQLAPQHAGLHGISYQDLLRRDDVKPAEAVAPDAAALNPTPMVSSLSVGLMIVGLVSLVVTAILFVVYFRLRKREKASLFAKQNSINNGATYGLGIKASPIENTPRSKMSHSTMGSRRSHGSLPAKWKAVVKMPTIHLPRKPQSSMVIGTPQLCFAPGHVITALEEGALTPAGGFHGTQWKQGYQHSNPMAPRSASAGVNNNMHDLLPMPAIVASLTNQGFSNNAARQYRPSMNRRPMHGPGSAFAGIQALNSDHGAPMTTSRTEPSSAMQAAMDRWGIDDLPISSSEGSGSSGPIPSTASGSCASGLSVQSSSAHDGNGSRRNPGEDTSPRRPRRPTLSIIREGNESLGVSNPHDRKRSSHEGSEQVRRSNSMGPGDPTCLSLTSGGSGEGPGFGKASFETARGTIASAPNSVRKIHRVAAPSSEQFTASNQAGVAGPSNGSPRKKVLSAASGLIRSLAELPVLPSFTSIQFSSALPGADGAPTERKGADIDRQHIELSSSASKGRFGVETSAGTSSRRNSQAQNDNRHSEIFPSRPSSGIVASAALLATLVELGDLPTLPSLPSMKSVREGGVHSGLSAADLSTQADTSAAANSSFETTGPSVQDLSCSRSVPSSCTTMTTALDGDSRISFPQPPQPPPVPEKPVNTSTLPQILSPEMLASKSPFVSPFHKTVFPDRLDYDADEVALKEKKASIAPVLAVYLAENSTPNLLLRATDERGPNPLGTGLAHDLKHRASFAGTSLKARLKPSMSSIGSMAASSTYAGSPGNGDTVYT</sequence>
<name>A0A8X7N975_9BASI</name>
<evidence type="ECO:0000256" key="1">
    <source>
        <dbReference type="SAM" id="MobiDB-lite"/>
    </source>
</evidence>
<feature type="compositionally biased region" description="Polar residues" evidence="1">
    <location>
        <begin position="540"/>
        <end position="553"/>
    </location>
</feature>
<feature type="compositionally biased region" description="Low complexity" evidence="1">
    <location>
        <begin position="310"/>
        <end position="330"/>
    </location>
</feature>
<feature type="compositionally biased region" description="Basic and acidic residues" evidence="1">
    <location>
        <begin position="511"/>
        <end position="524"/>
    </location>
</feature>
<evidence type="ECO:0000313" key="4">
    <source>
        <dbReference type="Proteomes" id="UP000078113"/>
    </source>
</evidence>
<feature type="transmembrane region" description="Helical" evidence="2">
    <location>
        <begin position="73"/>
        <end position="96"/>
    </location>
</feature>
<accession>A0A8X7N975</accession>
<feature type="region of interest" description="Disordered" evidence="1">
    <location>
        <begin position="620"/>
        <end position="677"/>
    </location>
</feature>
<keyword evidence="2" id="KW-0472">Membrane</keyword>
<reference evidence="3" key="1">
    <citation type="submission" date="2016-04" db="EMBL/GenBank/DDBJ databases">
        <authorList>
            <person name="Nguyen H.D."/>
            <person name="Samba Siva P."/>
            <person name="Cullis J."/>
            <person name="Levesque C.A."/>
            <person name="Hambleton S."/>
        </authorList>
    </citation>
    <scope>NUCLEOTIDE SEQUENCE</scope>
    <source>
        <strain evidence="3">DAOMC 236422</strain>
    </source>
</reference>
<evidence type="ECO:0000256" key="2">
    <source>
        <dbReference type="SAM" id="Phobius"/>
    </source>
</evidence>
<gene>
    <name evidence="3" type="ORF">A4X09_0g3649</name>
</gene>
<dbReference type="Proteomes" id="UP000078113">
    <property type="component" value="Unassembled WGS sequence"/>
</dbReference>
<feature type="region of interest" description="Disordered" evidence="1">
    <location>
        <begin position="502"/>
        <end position="564"/>
    </location>
</feature>
<keyword evidence="4" id="KW-1185">Reference proteome</keyword>
<keyword evidence="2" id="KW-1133">Transmembrane helix</keyword>
<feature type="compositionally biased region" description="Polar residues" evidence="1">
    <location>
        <begin position="331"/>
        <end position="343"/>
    </location>
</feature>
<feature type="region of interest" description="Disordered" evidence="1">
    <location>
        <begin position="451"/>
        <end position="474"/>
    </location>
</feature>
<reference evidence="3" key="2">
    <citation type="journal article" date="2019" name="IMA Fungus">
        <title>Genome sequencing and comparison of five Tilletia species to identify candidate genes for the detection of regulated species infecting wheat.</title>
        <authorList>
            <person name="Nguyen H.D.T."/>
            <person name="Sultana T."/>
            <person name="Kesanakurti P."/>
            <person name="Hambleton S."/>
        </authorList>
    </citation>
    <scope>NUCLEOTIDE SEQUENCE</scope>
    <source>
        <strain evidence="3">DAOMC 236422</strain>
    </source>
</reference>
<feature type="region of interest" description="Disordered" evidence="1">
    <location>
        <begin position="307"/>
        <end position="426"/>
    </location>
</feature>
<dbReference type="AlphaFoldDB" id="A0A8X7N975"/>
<dbReference type="EMBL" id="LWDG02000135">
    <property type="protein sequence ID" value="KAE8268688.1"/>
    <property type="molecule type" value="Genomic_DNA"/>
</dbReference>
<feature type="compositionally biased region" description="Pro residues" evidence="1">
    <location>
        <begin position="661"/>
        <end position="671"/>
    </location>
</feature>
<evidence type="ECO:0000313" key="3">
    <source>
        <dbReference type="EMBL" id="KAE8268688.1"/>
    </source>
</evidence>
<protein>
    <submittedName>
        <fullName evidence="3">Uncharacterized protein</fullName>
    </submittedName>
</protein>
<organism evidence="3 4">
    <name type="scientific">Tilletia walkeri</name>
    <dbReference type="NCBI Taxonomy" id="117179"/>
    <lineage>
        <taxon>Eukaryota</taxon>
        <taxon>Fungi</taxon>
        <taxon>Dikarya</taxon>
        <taxon>Basidiomycota</taxon>
        <taxon>Ustilaginomycotina</taxon>
        <taxon>Exobasidiomycetes</taxon>
        <taxon>Tilletiales</taxon>
        <taxon>Tilletiaceae</taxon>
        <taxon>Tilletia</taxon>
    </lineage>
</organism>
<keyword evidence="2" id="KW-0812">Transmembrane</keyword>
<feature type="region of interest" description="Disordered" evidence="1">
    <location>
        <begin position="128"/>
        <end position="148"/>
    </location>
</feature>
<feature type="compositionally biased region" description="Polar residues" evidence="1">
    <location>
        <begin position="620"/>
        <end position="650"/>
    </location>
</feature>
<proteinExistence type="predicted"/>
<feature type="compositionally biased region" description="Polar residues" evidence="1">
    <location>
        <begin position="128"/>
        <end position="143"/>
    </location>
</feature>